<organism evidence="1 2">
    <name type="scientific">Saezia sanguinis</name>
    <dbReference type="NCBI Taxonomy" id="1965230"/>
    <lineage>
        <taxon>Bacteria</taxon>
        <taxon>Pseudomonadati</taxon>
        <taxon>Pseudomonadota</taxon>
        <taxon>Betaproteobacteria</taxon>
        <taxon>Burkholderiales</taxon>
        <taxon>Saeziaceae</taxon>
        <taxon>Saezia</taxon>
    </lineage>
</organism>
<accession>A0A433SFH7</accession>
<evidence type="ECO:0008006" key="3">
    <source>
        <dbReference type="Google" id="ProtNLM"/>
    </source>
</evidence>
<proteinExistence type="predicted"/>
<evidence type="ECO:0000313" key="1">
    <source>
        <dbReference type="EMBL" id="RUS67446.1"/>
    </source>
</evidence>
<evidence type="ECO:0000313" key="2">
    <source>
        <dbReference type="Proteomes" id="UP000286947"/>
    </source>
</evidence>
<gene>
    <name evidence="1" type="ORF">CUZ56_01391</name>
</gene>
<reference evidence="1 2" key="1">
    <citation type="submission" date="2018-01" db="EMBL/GenBank/DDBJ databases">
        <title>Saezia sanguinis gen. nov., sp. nov., in the order Burkholderiales isolated from human blood.</title>
        <authorList>
            <person name="Medina-Pascual M.J."/>
            <person name="Valdezate S."/>
            <person name="Monzon S."/>
            <person name="Cuesta I."/>
            <person name="Carrasco G."/>
            <person name="Villalon P."/>
            <person name="Saez-Nieto J.A."/>
        </authorList>
    </citation>
    <scope>NUCLEOTIDE SEQUENCE [LARGE SCALE GENOMIC DNA]</scope>
    <source>
        <strain evidence="1 2">CNM695-12</strain>
    </source>
</reference>
<dbReference type="Proteomes" id="UP000286947">
    <property type="component" value="Unassembled WGS sequence"/>
</dbReference>
<comment type="caution">
    <text evidence="1">The sequence shown here is derived from an EMBL/GenBank/DDBJ whole genome shotgun (WGS) entry which is preliminary data.</text>
</comment>
<keyword evidence="2" id="KW-1185">Reference proteome</keyword>
<dbReference type="AlphaFoldDB" id="A0A433SFH7"/>
<protein>
    <recommendedName>
        <fullName evidence="3">Type II toxin-antitoxin system HicA family toxin</fullName>
    </recommendedName>
</protein>
<name>A0A433SFH7_9BURK</name>
<dbReference type="EMBL" id="PQSP01000002">
    <property type="protein sequence ID" value="RUS67446.1"/>
    <property type="molecule type" value="Genomic_DNA"/>
</dbReference>
<sequence>MNRSNHKVWMCRKRFQNLIRFALKEGWRVAITHRGHLRLTSPSGARIYTTSDKSGIEHE</sequence>